<keyword evidence="12" id="KW-1185">Reference proteome</keyword>
<dbReference type="PANTHER" id="PTHR24559">
    <property type="entry name" value="TRANSPOSON TY3-I GAG-POL POLYPROTEIN"/>
    <property type="match status" value="1"/>
</dbReference>
<dbReference type="GeneID" id="68350793"/>
<gene>
    <name evidence="11" type="ORF">HRG_01664</name>
</gene>
<keyword evidence="9" id="KW-0496">Mitochondrion</keyword>
<dbReference type="Proteomes" id="UP000824596">
    <property type="component" value="Unassembled WGS sequence"/>
</dbReference>
<keyword evidence="6" id="KW-0255">Endonuclease</keyword>
<comment type="caution">
    <text evidence="11">The sequence shown here is derived from an EMBL/GenBank/DDBJ whole genome shotgun (WGS) entry which is preliminary data.</text>
</comment>
<dbReference type="GO" id="GO:0016787">
    <property type="term" value="F:hydrolase activity"/>
    <property type="evidence" value="ECO:0007669"/>
    <property type="project" value="UniProtKB-KW"/>
</dbReference>
<dbReference type="CDD" id="cd00303">
    <property type="entry name" value="retropepsin_like"/>
    <property type="match status" value="1"/>
</dbReference>
<dbReference type="InterPro" id="IPR053134">
    <property type="entry name" value="RNA-dir_DNA_polymerase"/>
</dbReference>
<sequence>MDGEPFIADVRVNGTDFVPSLVDYGCLCYGAVSKRTFHSLQLPHIRVQPRILENAAGDGKEVKIDKITYVSIDLDGHQQHRVFMYVIDDLNWDMILGKRWMEDQDVHIHAKEGYLEIGSNGVQVRDRRRYQPPQLDVSNVMAATFLAEARRDKRKGGIGVHSVTMADIDKALRPKPKTDVMEKLPPQYHKWSRAFSQQLADQLPPHRPGVDLKIEELLVLRKTLTELLDKGFIRVSSSPAAAPVLMRDRYPLPLLSETLRTIAKARWFTKVDVIAAFHKIRVAPGDEEKTAFRTRYGSFEWLVVPFGLTGAPAAFQRYINSVLQDYLDDFVSAYIDDVLIFSSGSLQDHRDKVGKVLQRLMDAGLQLDINKTEPLTRLTKKDVPFRWDGLCEEAFEKLKNLLITAPILAHFHPERETIVEADASGFASGGKHSAAEANYAIHDKELLAILRCLEQWEPELRAVEHFKILTDHKNLRYFYSERRLTERQVRWSEFLSKFQFKLEWRPGRKGGLPDALSTGPGYAGKLLR</sequence>
<dbReference type="PANTHER" id="PTHR24559:SF444">
    <property type="entry name" value="REVERSE TRANSCRIPTASE DOMAIN-CONTAINING PROTEIN"/>
    <property type="match status" value="1"/>
</dbReference>
<evidence type="ECO:0000256" key="9">
    <source>
        <dbReference type="ARBA" id="ARBA00023128"/>
    </source>
</evidence>
<evidence type="ECO:0000256" key="1">
    <source>
        <dbReference type="ARBA" id="ARBA00004173"/>
    </source>
</evidence>
<evidence type="ECO:0000313" key="12">
    <source>
        <dbReference type="Proteomes" id="UP000824596"/>
    </source>
</evidence>
<evidence type="ECO:0000256" key="6">
    <source>
        <dbReference type="ARBA" id="ARBA00022759"/>
    </source>
</evidence>
<evidence type="ECO:0000313" key="11">
    <source>
        <dbReference type="EMBL" id="KAH0966255.1"/>
    </source>
</evidence>
<dbReference type="Gene3D" id="2.40.70.10">
    <property type="entry name" value="Acid Proteases"/>
    <property type="match status" value="1"/>
</dbReference>
<comment type="subcellular location">
    <subcellularLocation>
        <location evidence="1">Mitochondrion</location>
    </subcellularLocation>
</comment>
<organism evidence="11 12">
    <name type="scientific">Hirsutella rhossiliensis</name>
    <dbReference type="NCBI Taxonomy" id="111463"/>
    <lineage>
        <taxon>Eukaryota</taxon>
        <taxon>Fungi</taxon>
        <taxon>Dikarya</taxon>
        <taxon>Ascomycota</taxon>
        <taxon>Pezizomycotina</taxon>
        <taxon>Sordariomycetes</taxon>
        <taxon>Hypocreomycetidae</taxon>
        <taxon>Hypocreales</taxon>
        <taxon>Ophiocordycipitaceae</taxon>
        <taxon>Hirsutella</taxon>
    </lineage>
</organism>
<name>A0A9P8N3K3_9HYPO</name>
<dbReference type="InterPro" id="IPR041577">
    <property type="entry name" value="RT_RNaseH_2"/>
</dbReference>
<dbReference type="CDD" id="cd01647">
    <property type="entry name" value="RT_LTR"/>
    <property type="match status" value="1"/>
</dbReference>
<dbReference type="CDD" id="cd09274">
    <property type="entry name" value="RNase_HI_RT_Ty3"/>
    <property type="match status" value="1"/>
</dbReference>
<dbReference type="AlphaFoldDB" id="A0A9P8N3K3"/>
<evidence type="ECO:0000259" key="10">
    <source>
        <dbReference type="PROSITE" id="PS50878"/>
    </source>
</evidence>
<dbReference type="EMBL" id="JAIZPD010000002">
    <property type="protein sequence ID" value="KAH0966255.1"/>
    <property type="molecule type" value="Genomic_DNA"/>
</dbReference>
<dbReference type="GO" id="GO:0004519">
    <property type="term" value="F:endonuclease activity"/>
    <property type="evidence" value="ECO:0007669"/>
    <property type="project" value="UniProtKB-KW"/>
</dbReference>
<dbReference type="Gene3D" id="3.10.10.10">
    <property type="entry name" value="HIV Type 1 Reverse Transcriptase, subunit A, domain 1"/>
    <property type="match status" value="1"/>
</dbReference>
<evidence type="ECO:0000256" key="8">
    <source>
        <dbReference type="ARBA" id="ARBA00022918"/>
    </source>
</evidence>
<dbReference type="Gene3D" id="3.30.70.270">
    <property type="match status" value="1"/>
</dbReference>
<dbReference type="GO" id="GO:0005739">
    <property type="term" value="C:mitochondrion"/>
    <property type="evidence" value="ECO:0007669"/>
    <property type="project" value="UniProtKB-SubCell"/>
</dbReference>
<dbReference type="Pfam" id="PF17917">
    <property type="entry name" value="RT_RNaseH"/>
    <property type="match status" value="1"/>
</dbReference>
<dbReference type="Pfam" id="PF17919">
    <property type="entry name" value="RT_RNaseH_2"/>
    <property type="match status" value="1"/>
</dbReference>
<feature type="domain" description="Reverse transcriptase" evidence="10">
    <location>
        <begin position="165"/>
        <end position="392"/>
    </location>
</feature>
<evidence type="ECO:0000256" key="2">
    <source>
        <dbReference type="ARBA" id="ARBA00012493"/>
    </source>
</evidence>
<dbReference type="SUPFAM" id="SSF56672">
    <property type="entry name" value="DNA/RNA polymerases"/>
    <property type="match status" value="1"/>
</dbReference>
<keyword evidence="7" id="KW-0378">Hydrolase</keyword>
<evidence type="ECO:0000256" key="3">
    <source>
        <dbReference type="ARBA" id="ARBA00022679"/>
    </source>
</evidence>
<keyword evidence="3" id="KW-0808">Transferase</keyword>
<dbReference type="InterPro" id="IPR000477">
    <property type="entry name" value="RT_dom"/>
</dbReference>
<proteinExistence type="predicted"/>
<accession>A0A9P8N3K3</accession>
<reference evidence="11" key="1">
    <citation type="submission" date="2021-09" db="EMBL/GenBank/DDBJ databases">
        <title>A high-quality genome of the endoparasitic fungus Hirsutella rhossiliensis with a comparison of Hirsutella genomes reveals transposable elements contributing to genome size variation.</title>
        <authorList>
            <person name="Lin R."/>
            <person name="Jiao Y."/>
            <person name="Sun X."/>
            <person name="Ling J."/>
            <person name="Xie B."/>
            <person name="Cheng X."/>
        </authorList>
    </citation>
    <scope>NUCLEOTIDE SEQUENCE</scope>
    <source>
        <strain evidence="11">HR02</strain>
    </source>
</reference>
<dbReference type="OrthoDB" id="5096095at2759"/>
<keyword evidence="8 11" id="KW-0695">RNA-directed DNA polymerase</keyword>
<dbReference type="InterPro" id="IPR043128">
    <property type="entry name" value="Rev_trsase/Diguanyl_cyclase"/>
</dbReference>
<keyword evidence="4" id="KW-0548">Nucleotidyltransferase</keyword>
<dbReference type="PROSITE" id="PS50878">
    <property type="entry name" value="RT_POL"/>
    <property type="match status" value="1"/>
</dbReference>
<dbReference type="EC" id="2.7.7.49" evidence="2"/>
<protein>
    <recommendedName>
        <fullName evidence="2">RNA-directed DNA polymerase</fullName>
        <ecNumber evidence="2">2.7.7.49</ecNumber>
    </recommendedName>
</protein>
<dbReference type="InterPro" id="IPR041373">
    <property type="entry name" value="RT_RNaseH"/>
</dbReference>
<keyword evidence="5" id="KW-0540">Nuclease</keyword>
<dbReference type="GO" id="GO:0003964">
    <property type="term" value="F:RNA-directed DNA polymerase activity"/>
    <property type="evidence" value="ECO:0007669"/>
    <property type="project" value="UniProtKB-KW"/>
</dbReference>
<evidence type="ECO:0000256" key="4">
    <source>
        <dbReference type="ARBA" id="ARBA00022695"/>
    </source>
</evidence>
<dbReference type="InterPro" id="IPR021109">
    <property type="entry name" value="Peptidase_aspartic_dom_sf"/>
</dbReference>
<dbReference type="InterPro" id="IPR043502">
    <property type="entry name" value="DNA/RNA_pol_sf"/>
</dbReference>
<dbReference type="Pfam" id="PF00078">
    <property type="entry name" value="RVT_1"/>
    <property type="match status" value="1"/>
</dbReference>
<dbReference type="RefSeq" id="XP_044723768.1">
    <property type="nucleotide sequence ID" value="XM_044860135.1"/>
</dbReference>
<evidence type="ECO:0000256" key="5">
    <source>
        <dbReference type="ARBA" id="ARBA00022722"/>
    </source>
</evidence>
<evidence type="ECO:0000256" key="7">
    <source>
        <dbReference type="ARBA" id="ARBA00022801"/>
    </source>
</evidence>